<accession>A0A232LR38</accession>
<comment type="caution">
    <text evidence="1">The sequence shown here is derived from an EMBL/GenBank/DDBJ whole genome shotgun (WGS) entry which is preliminary data.</text>
</comment>
<organism evidence="1 2">
    <name type="scientific">Elaphomyces granulatus</name>
    <dbReference type="NCBI Taxonomy" id="519963"/>
    <lineage>
        <taxon>Eukaryota</taxon>
        <taxon>Fungi</taxon>
        <taxon>Dikarya</taxon>
        <taxon>Ascomycota</taxon>
        <taxon>Pezizomycotina</taxon>
        <taxon>Eurotiomycetes</taxon>
        <taxon>Eurotiomycetidae</taxon>
        <taxon>Eurotiales</taxon>
        <taxon>Elaphomycetaceae</taxon>
        <taxon>Elaphomyces</taxon>
    </lineage>
</organism>
<gene>
    <name evidence="1" type="ORF">Egran_05608</name>
</gene>
<protein>
    <submittedName>
        <fullName evidence="1">Uncharacterized protein</fullName>
    </submittedName>
</protein>
<name>A0A232LR38_9EURO</name>
<evidence type="ECO:0000313" key="2">
    <source>
        <dbReference type="Proteomes" id="UP000243515"/>
    </source>
</evidence>
<dbReference type="EMBL" id="NPHW01005580">
    <property type="protein sequence ID" value="OXV06623.1"/>
    <property type="molecule type" value="Genomic_DNA"/>
</dbReference>
<keyword evidence="2" id="KW-1185">Reference proteome</keyword>
<reference evidence="1 2" key="1">
    <citation type="journal article" date="2015" name="Environ. Microbiol.">
        <title>Metagenome sequence of Elaphomyces granulatus from sporocarp tissue reveals Ascomycota ectomycorrhizal fingerprints of genome expansion and a Proteobacteria-rich microbiome.</title>
        <authorList>
            <person name="Quandt C.A."/>
            <person name="Kohler A."/>
            <person name="Hesse C.N."/>
            <person name="Sharpton T.J."/>
            <person name="Martin F."/>
            <person name="Spatafora J.W."/>
        </authorList>
    </citation>
    <scope>NUCLEOTIDE SEQUENCE [LARGE SCALE GENOMIC DNA]</scope>
    <source>
        <strain evidence="1 2">OSC145934</strain>
    </source>
</reference>
<sequence length="43" mass="4751">MEGTQLPSILPPAERMELAVAYKIQNPLASIRNVAHTFEVAKD</sequence>
<dbReference type="Proteomes" id="UP000243515">
    <property type="component" value="Unassembled WGS sequence"/>
</dbReference>
<proteinExistence type="predicted"/>
<evidence type="ECO:0000313" key="1">
    <source>
        <dbReference type="EMBL" id="OXV06623.1"/>
    </source>
</evidence>
<dbReference type="AlphaFoldDB" id="A0A232LR38"/>